<dbReference type="SUPFAM" id="SSF52172">
    <property type="entry name" value="CheY-like"/>
    <property type="match status" value="2"/>
</dbReference>
<dbReference type="PANTHER" id="PTHR44757">
    <property type="entry name" value="DIGUANYLATE CYCLASE DGCP"/>
    <property type="match status" value="1"/>
</dbReference>
<evidence type="ECO:0000259" key="3">
    <source>
        <dbReference type="PROSITE" id="PS50110"/>
    </source>
</evidence>
<dbReference type="PROSITE" id="PS50110">
    <property type="entry name" value="RESPONSE_REGULATORY"/>
    <property type="match status" value="2"/>
</dbReference>
<dbReference type="SUPFAM" id="SSF55073">
    <property type="entry name" value="Nucleotide cyclase"/>
    <property type="match status" value="1"/>
</dbReference>
<feature type="modified residue" description="4-aspartylphosphate" evidence="2">
    <location>
        <position position="176"/>
    </location>
</feature>
<dbReference type="InterPro" id="IPR035965">
    <property type="entry name" value="PAS-like_dom_sf"/>
</dbReference>
<feature type="modified residue" description="4-aspartylphosphate" evidence="2">
    <location>
        <position position="48"/>
    </location>
</feature>
<evidence type="ECO:0000259" key="6">
    <source>
        <dbReference type="PROSITE" id="PS50883"/>
    </source>
</evidence>
<dbReference type="GO" id="GO:0000160">
    <property type="term" value="P:phosphorelay signal transduction system"/>
    <property type="evidence" value="ECO:0007669"/>
    <property type="project" value="InterPro"/>
</dbReference>
<dbReference type="InterPro" id="IPR052155">
    <property type="entry name" value="Biofilm_reg_signaling"/>
</dbReference>
<feature type="domain" description="PAS" evidence="4">
    <location>
        <begin position="263"/>
        <end position="336"/>
    </location>
</feature>
<reference evidence="8 9" key="1">
    <citation type="submission" date="2020-05" db="EMBL/GenBank/DDBJ databases">
        <title>Horizontal transmission and recombination maintain forever young bacterial symbiont genomes.</title>
        <authorList>
            <person name="Russell S.L."/>
            <person name="Pepper-Tunick E."/>
            <person name="Svedberg J."/>
            <person name="Byrne A."/>
            <person name="Ruelas Castillo J."/>
            <person name="Vollmers C."/>
            <person name="Beinart R.A."/>
            <person name="Corbett-Detig R."/>
        </authorList>
    </citation>
    <scope>NUCLEOTIDE SEQUENCE [LARGE SCALE GENOMIC DNA]</scope>
    <source>
        <strain evidence="8">Santa_Monica_outfall</strain>
    </source>
</reference>
<dbReference type="KEGG" id="rev:HUE57_18535"/>
<dbReference type="InterPro" id="IPR043128">
    <property type="entry name" value="Rev_trsase/Diguanyl_cyclase"/>
</dbReference>
<dbReference type="InterPro" id="IPR029787">
    <property type="entry name" value="Nucleotide_cyclase"/>
</dbReference>
<name>A0A6N0I0E0_9GAMM</name>
<accession>A0A6N0I0E0</accession>
<dbReference type="EMBL" id="CP054491">
    <property type="protein sequence ID" value="QKQ28057.1"/>
    <property type="molecule type" value="Genomic_DNA"/>
</dbReference>
<dbReference type="InterPro" id="IPR001633">
    <property type="entry name" value="EAL_dom"/>
</dbReference>
<dbReference type="CDD" id="cd00156">
    <property type="entry name" value="REC"/>
    <property type="match status" value="2"/>
</dbReference>
<keyword evidence="2" id="KW-0597">Phosphoprotein</keyword>
<evidence type="ECO:0000259" key="4">
    <source>
        <dbReference type="PROSITE" id="PS50112"/>
    </source>
</evidence>
<dbReference type="PROSITE" id="PS50113">
    <property type="entry name" value="PAC"/>
    <property type="match status" value="1"/>
</dbReference>
<dbReference type="RefSeq" id="WP_174673679.1">
    <property type="nucleotide sequence ID" value="NZ_CP054491.1"/>
</dbReference>
<dbReference type="Pfam" id="PF08448">
    <property type="entry name" value="PAS_4"/>
    <property type="match status" value="1"/>
</dbReference>
<feature type="domain" description="Response regulatory" evidence="3">
    <location>
        <begin position="128"/>
        <end position="241"/>
    </location>
</feature>
<organism evidence="8 9">
    <name type="scientific">Candidatus Reidiella endopervernicosa</name>
    <dbReference type="NCBI Taxonomy" id="2738883"/>
    <lineage>
        <taxon>Bacteria</taxon>
        <taxon>Pseudomonadati</taxon>
        <taxon>Pseudomonadota</taxon>
        <taxon>Gammaproteobacteria</taxon>
        <taxon>Candidatus Reidiella</taxon>
    </lineage>
</organism>
<dbReference type="CDD" id="cd00130">
    <property type="entry name" value="PAS"/>
    <property type="match status" value="1"/>
</dbReference>
<evidence type="ECO:0000259" key="5">
    <source>
        <dbReference type="PROSITE" id="PS50113"/>
    </source>
</evidence>
<dbReference type="InterPro" id="IPR000700">
    <property type="entry name" value="PAS-assoc_C"/>
</dbReference>
<protein>
    <submittedName>
        <fullName evidence="8">EAL domain-containing protein</fullName>
    </submittedName>
</protein>
<dbReference type="PANTHER" id="PTHR44757:SF4">
    <property type="entry name" value="DIGUANYLATE CYCLASE DGCE-RELATED"/>
    <property type="match status" value="1"/>
</dbReference>
<dbReference type="SMART" id="SM00091">
    <property type="entry name" value="PAS"/>
    <property type="match status" value="1"/>
</dbReference>
<dbReference type="InterPro" id="IPR000014">
    <property type="entry name" value="PAS"/>
</dbReference>
<dbReference type="FunFam" id="3.30.70.270:FF:000001">
    <property type="entry name" value="Diguanylate cyclase domain protein"/>
    <property type="match status" value="1"/>
</dbReference>
<evidence type="ECO:0000313" key="9">
    <source>
        <dbReference type="Proteomes" id="UP000509658"/>
    </source>
</evidence>
<dbReference type="GO" id="GO:0003824">
    <property type="term" value="F:catalytic activity"/>
    <property type="evidence" value="ECO:0007669"/>
    <property type="project" value="UniProtKB-ARBA"/>
</dbReference>
<dbReference type="CDD" id="cd01949">
    <property type="entry name" value="GGDEF"/>
    <property type="match status" value="1"/>
</dbReference>
<dbReference type="Pfam" id="PF00563">
    <property type="entry name" value="EAL"/>
    <property type="match status" value="1"/>
</dbReference>
<dbReference type="AlphaFoldDB" id="A0A6N0I0E0"/>
<dbReference type="InterPro" id="IPR011006">
    <property type="entry name" value="CheY-like_superfamily"/>
</dbReference>
<keyword evidence="9" id="KW-1185">Reference proteome</keyword>
<evidence type="ECO:0000256" key="2">
    <source>
        <dbReference type="PROSITE-ProRule" id="PRU00169"/>
    </source>
</evidence>
<dbReference type="SMART" id="SM00448">
    <property type="entry name" value="REC"/>
    <property type="match status" value="2"/>
</dbReference>
<dbReference type="NCBIfam" id="TIGR00229">
    <property type="entry name" value="sensory_box"/>
    <property type="match status" value="1"/>
</dbReference>
<sequence length="836" mass="93981">MVYPDNELRQQLVTALARAGFEQIHEASNGSDAVSLLQSGQVDALITDIPIDDLDGWRLTRLVRSDVYPVDAAMPVIVLTRSFSERIAEVTAKEYEIDAFIPYERRHELPETLQSMFAQAQQGHNKPSLLVIEDNPDTVRVVERVLKPRFNIESAMTGTDGLAAWQQRRHDLVLLDVMLPGMNGEDVLKEILALRPAQSVVMMTADSSEERAGRLVLAGAADFIAKPFRAEQLRRVCDIAIRREDYMHSNAQFAHQVEALNREKERALVTLDSIGDGVITTDTSGTIESINPVAERMTGWSSSEAIGLKLDAVFQVVNEFTHTQTEDPVVRCLEEGKAVELGSHNLLIHRTGSEVAIQDTVAPIKARSGEMIGVVLVFHDVTEARKLNKRLSYQATHDSLTGLINRSEFERRLSRLLEDSRDNGSEHVLCYLDLDQFKVMNDTCGHMAGDQLLRQVATLIQQVVRRHDTLARLGGDEFGILLEYCSIEKATEVADSVRQSLVDYRFTYDDKLFALGVSVGVVPLSPENHNLEDALSMADAACYLAKEAGRNRIHVYHPDDGEINKRYGEMQWVSRVMRAFEEQRFILFYQTILPINGAEDGDHYEVLIRMHDEQGKLVPPGFFLPAVERYDLAATMDRWVIRTTLQWFEDNPEQLEQLAHCAINLSGKSLGDDHFHEFVTEILTHTCVPPNKICFEITETAAITNLDKAIRFITTFKAMGCRFALDDFGSGMSSFAYLKTLPVDYLKIDGQFVKDMLDDPIDRIMVKSINEVGHDMGLKTIAEFVENRELLELLRRMGVDYAQGYGIDVPQPLEERKVTGVIAESLTLQELSQSAP</sequence>
<dbReference type="CDD" id="cd01948">
    <property type="entry name" value="EAL"/>
    <property type="match status" value="1"/>
</dbReference>
<dbReference type="Gene3D" id="3.40.50.2300">
    <property type="match status" value="2"/>
</dbReference>
<dbReference type="PROSITE" id="PS50112">
    <property type="entry name" value="PAS"/>
    <property type="match status" value="1"/>
</dbReference>
<dbReference type="SMART" id="SM00052">
    <property type="entry name" value="EAL"/>
    <property type="match status" value="1"/>
</dbReference>
<feature type="domain" description="Response regulatory" evidence="3">
    <location>
        <begin position="1"/>
        <end position="118"/>
    </location>
</feature>
<dbReference type="NCBIfam" id="TIGR00254">
    <property type="entry name" value="GGDEF"/>
    <property type="match status" value="1"/>
</dbReference>
<feature type="domain" description="GGDEF" evidence="7">
    <location>
        <begin position="425"/>
        <end position="558"/>
    </location>
</feature>
<dbReference type="Gene3D" id="3.30.70.270">
    <property type="match status" value="1"/>
</dbReference>
<dbReference type="Pfam" id="PF00072">
    <property type="entry name" value="Response_reg"/>
    <property type="match status" value="2"/>
</dbReference>
<feature type="domain" description="PAC" evidence="5">
    <location>
        <begin position="341"/>
        <end position="393"/>
    </location>
</feature>
<dbReference type="Pfam" id="PF00990">
    <property type="entry name" value="GGDEF"/>
    <property type="match status" value="1"/>
</dbReference>
<dbReference type="InterPro" id="IPR035919">
    <property type="entry name" value="EAL_sf"/>
</dbReference>
<dbReference type="SUPFAM" id="SSF55785">
    <property type="entry name" value="PYP-like sensor domain (PAS domain)"/>
    <property type="match status" value="1"/>
</dbReference>
<dbReference type="Gene3D" id="3.20.20.450">
    <property type="entry name" value="EAL domain"/>
    <property type="match status" value="1"/>
</dbReference>
<dbReference type="PROSITE" id="PS50887">
    <property type="entry name" value="GGDEF"/>
    <property type="match status" value="1"/>
</dbReference>
<dbReference type="SMART" id="SM00267">
    <property type="entry name" value="GGDEF"/>
    <property type="match status" value="1"/>
</dbReference>
<comment type="cofactor">
    <cofactor evidence="1">
        <name>Mg(2+)</name>
        <dbReference type="ChEBI" id="CHEBI:18420"/>
    </cofactor>
</comment>
<proteinExistence type="predicted"/>
<evidence type="ECO:0000313" key="8">
    <source>
        <dbReference type="EMBL" id="QKQ28057.1"/>
    </source>
</evidence>
<dbReference type="InterPro" id="IPR001789">
    <property type="entry name" value="Sig_transdc_resp-reg_receiver"/>
</dbReference>
<dbReference type="Gene3D" id="3.30.450.20">
    <property type="entry name" value="PAS domain"/>
    <property type="match status" value="1"/>
</dbReference>
<feature type="domain" description="EAL" evidence="6">
    <location>
        <begin position="569"/>
        <end position="824"/>
    </location>
</feature>
<dbReference type="SUPFAM" id="SSF141868">
    <property type="entry name" value="EAL domain-like"/>
    <property type="match status" value="1"/>
</dbReference>
<gene>
    <name evidence="8" type="ORF">HUE57_18535</name>
</gene>
<evidence type="ECO:0000256" key="1">
    <source>
        <dbReference type="ARBA" id="ARBA00001946"/>
    </source>
</evidence>
<dbReference type="InterPro" id="IPR000160">
    <property type="entry name" value="GGDEF_dom"/>
</dbReference>
<evidence type="ECO:0000259" key="7">
    <source>
        <dbReference type="PROSITE" id="PS50887"/>
    </source>
</evidence>
<dbReference type="InterPro" id="IPR013656">
    <property type="entry name" value="PAS_4"/>
</dbReference>
<dbReference type="Proteomes" id="UP000509658">
    <property type="component" value="Chromosome"/>
</dbReference>
<dbReference type="PROSITE" id="PS50883">
    <property type="entry name" value="EAL"/>
    <property type="match status" value="1"/>
</dbReference>